<evidence type="ECO:0000313" key="1">
    <source>
        <dbReference type="EMBL" id="KAG8186655.1"/>
    </source>
</evidence>
<proteinExistence type="predicted"/>
<comment type="caution">
    <text evidence="1">The sequence shown here is derived from an EMBL/GenBank/DDBJ whole genome shotgun (WGS) entry which is preliminary data.</text>
</comment>
<name>A0AAV6UQY4_9ARAC</name>
<organism evidence="1 2">
    <name type="scientific">Oedothorax gibbosus</name>
    <dbReference type="NCBI Taxonomy" id="931172"/>
    <lineage>
        <taxon>Eukaryota</taxon>
        <taxon>Metazoa</taxon>
        <taxon>Ecdysozoa</taxon>
        <taxon>Arthropoda</taxon>
        <taxon>Chelicerata</taxon>
        <taxon>Arachnida</taxon>
        <taxon>Araneae</taxon>
        <taxon>Araneomorphae</taxon>
        <taxon>Entelegynae</taxon>
        <taxon>Araneoidea</taxon>
        <taxon>Linyphiidae</taxon>
        <taxon>Erigoninae</taxon>
        <taxon>Oedothorax</taxon>
    </lineage>
</organism>
<dbReference type="EMBL" id="JAFNEN010000294">
    <property type="protein sequence ID" value="KAG8186655.1"/>
    <property type="molecule type" value="Genomic_DNA"/>
</dbReference>
<reference evidence="1 2" key="1">
    <citation type="journal article" date="2022" name="Nat. Ecol. Evol.">
        <title>A masculinizing supergene underlies an exaggerated male reproductive morph in a spider.</title>
        <authorList>
            <person name="Hendrickx F."/>
            <person name="De Corte Z."/>
            <person name="Sonet G."/>
            <person name="Van Belleghem S.M."/>
            <person name="Kostlbacher S."/>
            <person name="Vangestel C."/>
        </authorList>
    </citation>
    <scope>NUCLEOTIDE SEQUENCE [LARGE SCALE GENOMIC DNA]</scope>
    <source>
        <strain evidence="1">W744_W776</strain>
    </source>
</reference>
<dbReference type="AlphaFoldDB" id="A0AAV6UQY4"/>
<evidence type="ECO:0000313" key="2">
    <source>
        <dbReference type="Proteomes" id="UP000827092"/>
    </source>
</evidence>
<dbReference type="Proteomes" id="UP000827092">
    <property type="component" value="Unassembled WGS sequence"/>
</dbReference>
<protein>
    <submittedName>
        <fullName evidence="1">Uncharacterized protein</fullName>
    </submittedName>
</protein>
<accession>A0AAV6UQY4</accession>
<keyword evidence="2" id="KW-1185">Reference proteome</keyword>
<gene>
    <name evidence="1" type="ORF">JTE90_014731</name>
</gene>
<sequence length="161" mass="17989">MDPTLIKVDGALVTDTATINCDLDFFSTIENAPDVIIDASLSIPKPESTFQDDIDDFFEALVSNNDSVEKQDNFVNENSSDLTVLANENLKLKKTIREFKLVNIKQESELANCEQNLAEKWIALESVKSELHTVKDKNQALETENIALKFNVTQLELVDPG</sequence>